<proteinExistence type="predicted"/>
<dbReference type="KEGG" id="eff:skT53_26070"/>
<feature type="region of interest" description="Disordered" evidence="1">
    <location>
        <begin position="1"/>
        <end position="31"/>
    </location>
</feature>
<sequence length="139" mass="15258">MPKKNRKSTTSASQQAKAPAPEAAKSAEPAAPAVPVNAMDVLKQRISQANKGGLLGVLNQVKNTKPEDWKDADKVKELAKRLATEFKLPVSEERLNQFAKAYKDATKGGQPQDPEELIKKYGQGKIDPNSINEFKKFIK</sequence>
<name>A0A7I8DEB0_9BACL</name>
<evidence type="ECO:0000256" key="1">
    <source>
        <dbReference type="SAM" id="MobiDB-lite"/>
    </source>
</evidence>
<keyword evidence="3" id="KW-1185">Reference proteome</keyword>
<evidence type="ECO:0000313" key="3">
    <source>
        <dbReference type="Proteomes" id="UP000593802"/>
    </source>
</evidence>
<evidence type="ECO:0000313" key="2">
    <source>
        <dbReference type="EMBL" id="BCJ87622.1"/>
    </source>
</evidence>
<dbReference type="EMBL" id="AP023366">
    <property type="protein sequence ID" value="BCJ87622.1"/>
    <property type="molecule type" value="Genomic_DNA"/>
</dbReference>
<gene>
    <name evidence="2" type="ORF">skT53_26070</name>
</gene>
<reference evidence="2 3" key="1">
    <citation type="submission" date="2020-08" db="EMBL/GenBank/DDBJ databases">
        <title>Complete Genome Sequence of Effusibacillus dendaii Strain skT53, Isolated from Farmland soil.</title>
        <authorList>
            <person name="Konishi T."/>
            <person name="Kawasaki H."/>
        </authorList>
    </citation>
    <scope>NUCLEOTIDE SEQUENCE [LARGE SCALE GENOMIC DNA]</scope>
    <source>
        <strain evidence="3">skT53</strain>
    </source>
</reference>
<dbReference type="RefSeq" id="WP_200757830.1">
    <property type="nucleotide sequence ID" value="NZ_AP023366.1"/>
</dbReference>
<organism evidence="2 3">
    <name type="scientific">Effusibacillus dendaii</name>
    <dbReference type="NCBI Taxonomy" id="2743772"/>
    <lineage>
        <taxon>Bacteria</taxon>
        <taxon>Bacillati</taxon>
        <taxon>Bacillota</taxon>
        <taxon>Bacilli</taxon>
        <taxon>Bacillales</taxon>
        <taxon>Alicyclobacillaceae</taxon>
        <taxon>Effusibacillus</taxon>
    </lineage>
</organism>
<dbReference type="AlphaFoldDB" id="A0A7I8DEB0"/>
<dbReference type="Proteomes" id="UP000593802">
    <property type="component" value="Chromosome"/>
</dbReference>
<protein>
    <submittedName>
        <fullName evidence="2">Uncharacterized protein</fullName>
    </submittedName>
</protein>
<accession>A0A7I8DEB0</accession>
<feature type="compositionally biased region" description="Low complexity" evidence="1">
    <location>
        <begin position="12"/>
        <end position="31"/>
    </location>
</feature>